<evidence type="ECO:0000256" key="1">
    <source>
        <dbReference type="SAM" id="Phobius"/>
    </source>
</evidence>
<keyword evidence="1" id="KW-1133">Transmembrane helix</keyword>
<feature type="transmembrane region" description="Helical" evidence="1">
    <location>
        <begin position="20"/>
        <end position="37"/>
    </location>
</feature>
<gene>
    <name evidence="2" type="ORF">FQ775_05175</name>
</gene>
<evidence type="ECO:0000313" key="2">
    <source>
        <dbReference type="EMBL" id="QDY99814.1"/>
    </source>
</evidence>
<dbReference type="AlphaFoldDB" id="A0A5B8KW33"/>
<sequence length="62" mass="6549">MKRKLEPQDARQGRLGKPVLIVLVVGILLAMVAWGGAEWYGEETDPVLGAGSGQTGESGQAR</sequence>
<protein>
    <submittedName>
        <fullName evidence="2">Uncharacterized protein</fullName>
    </submittedName>
</protein>
<keyword evidence="3" id="KW-1185">Reference proteome</keyword>
<dbReference type="OrthoDB" id="8096843at2"/>
<dbReference type="KEGG" id="niy:FQ775_05175"/>
<reference evidence="2" key="1">
    <citation type="submission" date="2020-04" db="EMBL/GenBank/DDBJ databases">
        <title>Nitratireductor sp. nov. isolated from mangrove soil.</title>
        <authorList>
            <person name="Ye Y."/>
        </authorList>
    </citation>
    <scope>NUCLEOTIDE SEQUENCE</scope>
    <source>
        <strain evidence="2">SY7</strain>
    </source>
</reference>
<organism evidence="2 3">
    <name type="scientific">Nitratireductor mangrovi</name>
    <dbReference type="NCBI Taxonomy" id="2599600"/>
    <lineage>
        <taxon>Bacteria</taxon>
        <taxon>Pseudomonadati</taxon>
        <taxon>Pseudomonadota</taxon>
        <taxon>Alphaproteobacteria</taxon>
        <taxon>Hyphomicrobiales</taxon>
        <taxon>Phyllobacteriaceae</taxon>
        <taxon>Nitratireductor</taxon>
    </lineage>
</organism>
<proteinExistence type="predicted"/>
<name>A0A5B8KW33_9HYPH</name>
<keyword evidence="1" id="KW-0472">Membrane</keyword>
<evidence type="ECO:0000313" key="3">
    <source>
        <dbReference type="Proteomes" id="UP000321389"/>
    </source>
</evidence>
<accession>A0A5B8KW33</accession>
<keyword evidence="1" id="KW-0812">Transmembrane</keyword>
<dbReference type="Proteomes" id="UP000321389">
    <property type="component" value="Chromosome"/>
</dbReference>
<dbReference type="EMBL" id="CP042301">
    <property type="protein sequence ID" value="QDY99814.1"/>
    <property type="molecule type" value="Genomic_DNA"/>
</dbReference>
<dbReference type="RefSeq" id="WP_146298468.1">
    <property type="nucleotide sequence ID" value="NZ_CP042301.2"/>
</dbReference>